<dbReference type="Proteomes" id="UP000177797">
    <property type="component" value="Unassembled WGS sequence"/>
</dbReference>
<reference evidence="5 6" key="1">
    <citation type="journal article" date="2016" name="Nat. Commun.">
        <title>Thousands of microbial genomes shed light on interconnected biogeochemical processes in an aquifer system.</title>
        <authorList>
            <person name="Anantharaman K."/>
            <person name="Brown C.T."/>
            <person name="Hug L.A."/>
            <person name="Sharon I."/>
            <person name="Castelle C.J."/>
            <person name="Probst A.J."/>
            <person name="Thomas B.C."/>
            <person name="Singh A."/>
            <person name="Wilkins M.J."/>
            <person name="Karaoz U."/>
            <person name="Brodie E.L."/>
            <person name="Williams K.H."/>
            <person name="Hubbard S.S."/>
            <person name="Banfield J.F."/>
        </authorList>
    </citation>
    <scope>NUCLEOTIDE SEQUENCE [LARGE SCALE GENOMIC DNA]</scope>
</reference>
<evidence type="ECO:0000256" key="2">
    <source>
        <dbReference type="ARBA" id="ARBA00022676"/>
    </source>
</evidence>
<dbReference type="Pfam" id="PF00535">
    <property type="entry name" value="Glycos_transf_2"/>
    <property type="match status" value="1"/>
</dbReference>
<organism evidence="5 6">
    <name type="scientific">Candidatus Taylorbacteria bacterium RIFCSPLOWO2_01_FULL_48_100</name>
    <dbReference type="NCBI Taxonomy" id="1802322"/>
    <lineage>
        <taxon>Bacteria</taxon>
        <taxon>Candidatus Tayloriibacteriota</taxon>
    </lineage>
</organism>
<comment type="similarity">
    <text evidence="1">Belongs to the glycosyltransferase 2 family.</text>
</comment>
<evidence type="ECO:0000259" key="4">
    <source>
        <dbReference type="Pfam" id="PF00535"/>
    </source>
</evidence>
<dbReference type="SUPFAM" id="SSF53448">
    <property type="entry name" value="Nucleotide-diphospho-sugar transferases"/>
    <property type="match status" value="1"/>
</dbReference>
<dbReference type="GO" id="GO:0009247">
    <property type="term" value="P:glycolipid biosynthetic process"/>
    <property type="evidence" value="ECO:0007669"/>
    <property type="project" value="TreeGrafter"/>
</dbReference>
<keyword evidence="3" id="KW-0808">Transferase</keyword>
<name>A0A1G2NII4_9BACT</name>
<dbReference type="Gene3D" id="3.90.550.10">
    <property type="entry name" value="Spore Coat Polysaccharide Biosynthesis Protein SpsA, Chain A"/>
    <property type="match status" value="1"/>
</dbReference>
<dbReference type="GO" id="GO:0004582">
    <property type="term" value="F:dolichyl-phosphate beta-D-mannosyltransferase activity"/>
    <property type="evidence" value="ECO:0007669"/>
    <property type="project" value="InterPro"/>
</dbReference>
<evidence type="ECO:0000313" key="6">
    <source>
        <dbReference type="Proteomes" id="UP000177797"/>
    </source>
</evidence>
<protein>
    <recommendedName>
        <fullName evidence="4">Glycosyltransferase 2-like domain-containing protein</fullName>
    </recommendedName>
</protein>
<dbReference type="PANTHER" id="PTHR43398">
    <property type="entry name" value="DOLICHOL-PHOSPHATE MANNOSYLTRANSFERASE SUBUNIT 1"/>
    <property type="match status" value="1"/>
</dbReference>
<sequence length="245" mass="28048">MKITIIIPTYNEIDTIGALIDKLLLVCAEMPQHIFSILVVDSNSQDGTASLVEEKARKHGTVHLLKQNERRGLGSAYVLGMQYAARRLAADAFIECDADFQHDPRDIKRLITEFDNGYDYVIGSRYVPGGSVPHEWKWYRKIISRWSNVFIRLILHIPIADATSGLKLTRVQTFSERLPLEERKLYSRFHAYKIHLLYCMFAYGAKIKEVPITFHERGNGASKLRTIKDIAESLKVVFLLRLKGV</sequence>
<dbReference type="CDD" id="cd06442">
    <property type="entry name" value="DPM1_like"/>
    <property type="match status" value="1"/>
</dbReference>
<gene>
    <name evidence="5" type="ORF">A2938_01945</name>
</gene>
<evidence type="ECO:0000313" key="5">
    <source>
        <dbReference type="EMBL" id="OHA35152.1"/>
    </source>
</evidence>
<evidence type="ECO:0000256" key="3">
    <source>
        <dbReference type="ARBA" id="ARBA00022679"/>
    </source>
</evidence>
<dbReference type="PANTHER" id="PTHR43398:SF1">
    <property type="entry name" value="DOLICHOL-PHOSPHATE MANNOSYLTRANSFERASE SUBUNIT 1"/>
    <property type="match status" value="1"/>
</dbReference>
<keyword evidence="2" id="KW-0328">Glycosyltransferase</keyword>
<feature type="domain" description="Glycosyltransferase 2-like" evidence="4">
    <location>
        <begin position="4"/>
        <end position="175"/>
    </location>
</feature>
<dbReference type="GO" id="GO:0016020">
    <property type="term" value="C:membrane"/>
    <property type="evidence" value="ECO:0007669"/>
    <property type="project" value="GOC"/>
</dbReference>
<accession>A0A1G2NII4</accession>
<dbReference type="EMBL" id="MHSA01000001">
    <property type="protein sequence ID" value="OHA35152.1"/>
    <property type="molecule type" value="Genomic_DNA"/>
</dbReference>
<dbReference type="AlphaFoldDB" id="A0A1G2NII4"/>
<dbReference type="InterPro" id="IPR039528">
    <property type="entry name" value="DPM1-like"/>
</dbReference>
<dbReference type="InterPro" id="IPR001173">
    <property type="entry name" value="Glyco_trans_2-like"/>
</dbReference>
<dbReference type="InterPro" id="IPR029044">
    <property type="entry name" value="Nucleotide-diphossugar_trans"/>
</dbReference>
<proteinExistence type="inferred from homology"/>
<comment type="caution">
    <text evidence="5">The sequence shown here is derived from an EMBL/GenBank/DDBJ whole genome shotgun (WGS) entry which is preliminary data.</text>
</comment>
<evidence type="ECO:0000256" key="1">
    <source>
        <dbReference type="ARBA" id="ARBA00006739"/>
    </source>
</evidence>